<dbReference type="EMBL" id="CENE01000002">
    <property type="protein sequence ID" value="CEQ39233.1"/>
    <property type="molecule type" value="Genomic_DNA"/>
</dbReference>
<dbReference type="GO" id="GO:0005852">
    <property type="term" value="C:eukaryotic translation initiation factor 3 complex"/>
    <property type="evidence" value="ECO:0007669"/>
    <property type="project" value="TreeGrafter"/>
</dbReference>
<evidence type="ECO:0000259" key="3">
    <source>
        <dbReference type="PROSITE" id="PS50250"/>
    </source>
</evidence>
<organism evidence="4 5">
    <name type="scientific">Sporidiobolus salmonicolor</name>
    <name type="common">Yeast-like fungus</name>
    <name type="synonym">Sporobolomyces salmonicolor</name>
    <dbReference type="NCBI Taxonomy" id="5005"/>
    <lineage>
        <taxon>Eukaryota</taxon>
        <taxon>Fungi</taxon>
        <taxon>Dikarya</taxon>
        <taxon>Basidiomycota</taxon>
        <taxon>Pucciniomycotina</taxon>
        <taxon>Microbotryomycetes</taxon>
        <taxon>Sporidiobolales</taxon>
        <taxon>Sporidiobolaceae</taxon>
        <taxon>Sporobolomyces</taxon>
    </lineage>
</organism>
<feature type="non-terminal residue" evidence="4">
    <location>
        <position position="1"/>
    </location>
</feature>
<name>A0A0D6EHI5_SPOSA</name>
<evidence type="ECO:0000313" key="5">
    <source>
        <dbReference type="Proteomes" id="UP000243876"/>
    </source>
</evidence>
<feature type="compositionally biased region" description="Low complexity" evidence="2">
    <location>
        <begin position="49"/>
        <end position="63"/>
    </location>
</feature>
<evidence type="ECO:0000256" key="2">
    <source>
        <dbReference type="SAM" id="MobiDB-lite"/>
    </source>
</evidence>
<sequence>QSSSIAFHDDFTHSHGGSCFFVAVDPNFASDVTEAATLISRSRPEAERQQYVSQLASAAQAAQPPVPEQPETAGEDGGEKKVVESEDTREAKRKVVAQLLASTRDVRLEATDKEFEGFSNLVLSLVLALFPTEHADFASHVLALADAITFSADRTANPSLSARYASLATLFNSLPSTLHSLRLATFLKLVAYAAQNDDFAVIAPALAKFESWLLDWGFGPGSHGEEEGNAAVSQVAEALISKGKQTEARTLLVSHLSSPSTVKGQASTPSASASKLASTLIALSLAVPDVYDFTALSSSALPAVAHPSVPALAQLLQIFQSGDLAAFSSFDFSAVSQAATGVVLDKEQLEKKLKLVKLAELCSERVGQTVAYGEIAQALGLNASTEDEGEEVETWVIDADPIP</sequence>
<feature type="region of interest" description="Disordered" evidence="2">
    <location>
        <begin position="49"/>
        <end position="87"/>
    </location>
</feature>
<accession>A0A0D6EHI5</accession>
<proteinExistence type="inferred from homology"/>
<reference evidence="5" key="1">
    <citation type="submission" date="2015-02" db="EMBL/GenBank/DDBJ databases">
        <authorList>
            <person name="Gon?alves P."/>
        </authorList>
    </citation>
    <scope>NUCLEOTIDE SEQUENCE [LARGE SCALE GENOMIC DNA]</scope>
</reference>
<dbReference type="InterPro" id="IPR000717">
    <property type="entry name" value="PCI_dom"/>
</dbReference>
<feature type="compositionally biased region" description="Basic and acidic residues" evidence="2">
    <location>
        <begin position="77"/>
        <end position="87"/>
    </location>
</feature>
<keyword evidence="5" id="KW-1185">Reference proteome</keyword>
<gene>
    <name evidence="4" type="primary">SPOSA6832_00755</name>
</gene>
<dbReference type="Proteomes" id="UP000243876">
    <property type="component" value="Unassembled WGS sequence"/>
</dbReference>
<dbReference type="PANTHER" id="PTHR15350:SF2">
    <property type="entry name" value="EUKARYOTIC TRANSLATION INITIATION FACTOR 3 SUBUNIT M"/>
    <property type="match status" value="1"/>
</dbReference>
<dbReference type="InterPro" id="IPR045237">
    <property type="entry name" value="COPS7/eIF3m"/>
</dbReference>
<protein>
    <submittedName>
        <fullName evidence="4">SPOSA6832_00755-mRNA-1:cds</fullName>
    </submittedName>
</protein>
<feature type="domain" description="PCI" evidence="3">
    <location>
        <begin position="254"/>
        <end position="403"/>
    </location>
</feature>
<dbReference type="PANTHER" id="PTHR15350">
    <property type="entry name" value="COP9 SIGNALOSOME COMPLEX SUBUNIT 7/DENDRITIC CELL PROTEIN GA17"/>
    <property type="match status" value="1"/>
</dbReference>
<comment type="similarity">
    <text evidence="1">Belongs to the CSN7/EIF3M family. CSN7 subfamily.</text>
</comment>
<evidence type="ECO:0000256" key="1">
    <source>
        <dbReference type="ARBA" id="ARBA00008482"/>
    </source>
</evidence>
<dbReference type="OrthoDB" id="10267031at2759"/>
<dbReference type="AlphaFoldDB" id="A0A0D6EHI5"/>
<dbReference type="PROSITE" id="PS50250">
    <property type="entry name" value="PCI"/>
    <property type="match status" value="1"/>
</dbReference>
<evidence type="ECO:0000313" key="4">
    <source>
        <dbReference type="EMBL" id="CEQ39233.1"/>
    </source>
</evidence>
<dbReference type="GO" id="GO:0002183">
    <property type="term" value="P:cytoplasmic translational initiation"/>
    <property type="evidence" value="ECO:0007669"/>
    <property type="project" value="TreeGrafter"/>
</dbReference>